<evidence type="ECO:0000313" key="5">
    <source>
        <dbReference type="Proteomes" id="UP000078090"/>
    </source>
</evidence>
<dbReference type="SUPFAM" id="SSF51735">
    <property type="entry name" value="NAD(P)-binding Rossmann-fold domains"/>
    <property type="match status" value="1"/>
</dbReference>
<dbReference type="SMART" id="SM00822">
    <property type="entry name" value="PKS_KR"/>
    <property type="match status" value="1"/>
</dbReference>
<dbReference type="AlphaFoldDB" id="A0A177MXY4"/>
<evidence type="ECO:0000256" key="2">
    <source>
        <dbReference type="ARBA" id="ARBA00023002"/>
    </source>
</evidence>
<dbReference type="PANTHER" id="PTHR43477:SF1">
    <property type="entry name" value="DIHYDROANTICAPSIN 7-DEHYDROGENASE"/>
    <property type="match status" value="1"/>
</dbReference>
<evidence type="ECO:0000259" key="3">
    <source>
        <dbReference type="SMART" id="SM00822"/>
    </source>
</evidence>
<evidence type="ECO:0000256" key="1">
    <source>
        <dbReference type="ARBA" id="ARBA00006484"/>
    </source>
</evidence>
<dbReference type="CDD" id="cd05233">
    <property type="entry name" value="SDR_c"/>
    <property type="match status" value="1"/>
</dbReference>
<feature type="domain" description="Ketoreductase" evidence="3">
    <location>
        <begin position="2"/>
        <end position="161"/>
    </location>
</feature>
<dbReference type="InterPro" id="IPR051122">
    <property type="entry name" value="SDR_DHRS6-like"/>
</dbReference>
<evidence type="ECO:0000313" key="4">
    <source>
        <dbReference type="EMBL" id="OAI09759.1"/>
    </source>
</evidence>
<gene>
    <name evidence="4" type="ORF">A1332_24255</name>
</gene>
<organism evidence="4 5">
    <name type="scientific">Methylomonas methanica</name>
    <dbReference type="NCBI Taxonomy" id="421"/>
    <lineage>
        <taxon>Bacteria</taxon>
        <taxon>Pseudomonadati</taxon>
        <taxon>Pseudomonadota</taxon>
        <taxon>Gammaproteobacteria</taxon>
        <taxon>Methylococcales</taxon>
        <taxon>Methylococcaceae</taxon>
        <taxon>Methylomonas</taxon>
    </lineage>
</organism>
<dbReference type="RefSeq" id="WP_064006744.1">
    <property type="nucleotide sequence ID" value="NZ_LUUG01000019.1"/>
</dbReference>
<dbReference type="Pfam" id="PF13561">
    <property type="entry name" value="adh_short_C2"/>
    <property type="match status" value="1"/>
</dbReference>
<keyword evidence="2" id="KW-0560">Oxidoreductase</keyword>
<name>A0A177MXY4_METMH</name>
<dbReference type="EMBL" id="LUUG01000019">
    <property type="protein sequence ID" value="OAI09759.1"/>
    <property type="molecule type" value="Genomic_DNA"/>
</dbReference>
<dbReference type="PANTHER" id="PTHR43477">
    <property type="entry name" value="DIHYDROANTICAPSIN 7-DEHYDROGENASE"/>
    <property type="match status" value="1"/>
</dbReference>
<dbReference type="GO" id="GO:0016491">
    <property type="term" value="F:oxidoreductase activity"/>
    <property type="evidence" value="ECO:0007669"/>
    <property type="project" value="UniProtKB-KW"/>
</dbReference>
<reference evidence="4 5" key="1">
    <citation type="submission" date="2016-03" db="EMBL/GenBank/DDBJ databases">
        <authorList>
            <person name="Ploux O."/>
        </authorList>
    </citation>
    <scope>NUCLEOTIDE SEQUENCE [LARGE SCALE GENOMIC DNA]</scope>
    <source>
        <strain evidence="4 5">R-45363</strain>
    </source>
</reference>
<comment type="caution">
    <text evidence="4">The sequence shown here is derived from an EMBL/GenBank/DDBJ whole genome shotgun (WGS) entry which is preliminary data.</text>
</comment>
<dbReference type="OrthoDB" id="9803628at2"/>
<dbReference type="Gene3D" id="3.40.50.720">
    <property type="entry name" value="NAD(P)-binding Rossmann-like Domain"/>
    <property type="match status" value="1"/>
</dbReference>
<dbReference type="PRINTS" id="PR00081">
    <property type="entry name" value="GDHRDH"/>
</dbReference>
<comment type="similarity">
    <text evidence="1">Belongs to the short-chain dehydrogenases/reductases (SDR) family.</text>
</comment>
<dbReference type="InterPro" id="IPR057326">
    <property type="entry name" value="KR_dom"/>
</dbReference>
<protein>
    <submittedName>
        <fullName evidence="4">Oxidoreductase</fullName>
    </submittedName>
</protein>
<proteinExistence type="inferred from homology"/>
<dbReference type="InterPro" id="IPR036291">
    <property type="entry name" value="NAD(P)-bd_dom_sf"/>
</dbReference>
<dbReference type="Proteomes" id="UP000078090">
    <property type="component" value="Unassembled WGS sequence"/>
</dbReference>
<accession>A0A177MXY4</accession>
<dbReference type="InterPro" id="IPR002347">
    <property type="entry name" value="SDR_fam"/>
</dbReference>
<sequence>MRNVLIVGASSGIGAELAGLAQPPQYQVYSLSRSAAVPNALKHFSCDVLSDALPAIDEPLHGLVYCPGSINLKPFARIKPEEFIADLELNLIGAVRCLQHYQRNLQAADGASVVLFSTVAVQTGFPYHATVSASKGAIEGLTRALAAEWAPKIRVNAIAPSLTDTPLAESLLREESKKQAAAARHPLKRLGEAEDIAQMAWFLLSEHAAWITGQIMHVDGGISAIKI</sequence>